<name>A0A8K0C682_IGNLU</name>
<keyword evidence="12" id="KW-1185">Reference proteome</keyword>
<evidence type="ECO:0000256" key="1">
    <source>
        <dbReference type="ARBA" id="ARBA00004496"/>
    </source>
</evidence>
<comment type="similarity">
    <text evidence="7">Belongs to the argonaute family. Piwi subfamily.</text>
</comment>
<sequence>MADQQRGRGRARGRARGGAGDSAPQQRPGGQQPQRGPPPRGPPGGGGAPVQPSAWGPRGQTAPSVPSSMISAGRATQRGMATSDYPGQPTSLISSESSEGAGRGNGNGATSKNGGSMRRGNMRGRRKLHEMTVLRTRPDNLQTKQGTFGTPVRLSANYFKLLQQTNWCLYQYRVDVAPEEDRTIVKKALFRRAAAGNNIAGYIFDGTVLYTSNRLNPDPLEIFAQDDRTNENYRFTIRLVGDVAAGDYQYIQFFNIIMRKCLGHLRLQLVGRNFFDAIAKVSVPDHRMELWPGYITSIRQHENAILMCAEITHKVMRHDTVLQLLGECLQQDRAKFKKLFQDSIIGSVVLTEYNNRTYHIDDVDFNTNPNSTFSKRDGTSISYRQYFRERYNLNITNNEQPMLVSRAKQREIRAGMAETVYLVPELCRMTGLTDQQRANFSLMKALAEHTRMAPGPRIKKLLQFSNRLCEHPDIVRDLREWNLELAQRLVDLPGRILPPEKVFGGGGSEYSAGKDADWTRELRSRPMVHTAALSQWVVICPNRLRNSAQSFVQTLQKACKGMQWNIPFPKLQEIRDDKPGSYLEGLEAAINNYNPQLVMCIATNNKQDRYAAIKKKCYVDRAVPCQVILAKNLESKGVMSIATKVAIQLNCKLGGAPWSVPLPYKNMMVIGYDVCHDTNHKERSYGALVATLNSECGRYFSTVTAHTSGEELSNDFSLNVIKACKKSKEVNGILPDKIMIYRDGVGDGQLVYVLELEVKAIRERLAELYGGEDKVKLCFIVVSKRINTRVFYNEQNPPPGTVVDDIITLPERYDFFIVSQCVRQGTVSPTSYNILFDNMGQSADKLQRLTYKLTHMYFNWSGTVRVPAPCQYAHKLAFLVAQYLHRNPHAELENLLYFL</sequence>
<dbReference type="InterPro" id="IPR036085">
    <property type="entry name" value="PAZ_dom_sf"/>
</dbReference>
<comment type="subcellular location">
    <subcellularLocation>
        <location evidence="1">Cytoplasm</location>
    </subcellularLocation>
</comment>
<keyword evidence="4" id="KW-0221">Differentiation</keyword>
<dbReference type="GO" id="GO:0003723">
    <property type="term" value="F:RNA binding"/>
    <property type="evidence" value="ECO:0007669"/>
    <property type="project" value="UniProtKB-KW"/>
</dbReference>
<dbReference type="PROSITE" id="PS50821">
    <property type="entry name" value="PAZ"/>
    <property type="match status" value="1"/>
</dbReference>
<evidence type="ECO:0000256" key="4">
    <source>
        <dbReference type="ARBA" id="ARBA00022782"/>
    </source>
</evidence>
<feature type="region of interest" description="Disordered" evidence="8">
    <location>
        <begin position="1"/>
        <end position="126"/>
    </location>
</feature>
<accession>A0A8K0C682</accession>
<dbReference type="SUPFAM" id="SSF101690">
    <property type="entry name" value="PAZ domain"/>
    <property type="match status" value="1"/>
</dbReference>
<dbReference type="InterPro" id="IPR003165">
    <property type="entry name" value="Piwi"/>
</dbReference>
<dbReference type="InterPro" id="IPR003100">
    <property type="entry name" value="PAZ_dom"/>
</dbReference>
<evidence type="ECO:0000256" key="5">
    <source>
        <dbReference type="ARBA" id="ARBA00022884"/>
    </source>
</evidence>
<reference evidence="11" key="1">
    <citation type="submission" date="2019-08" db="EMBL/GenBank/DDBJ databases">
        <title>The genome of the North American firefly Photinus pyralis.</title>
        <authorList>
            <consortium name="Photinus pyralis genome working group"/>
            <person name="Fallon T.R."/>
            <person name="Sander Lower S.E."/>
            <person name="Weng J.-K."/>
        </authorList>
    </citation>
    <scope>NUCLEOTIDE SEQUENCE</scope>
    <source>
        <strain evidence="11">TRF0915ILg1</strain>
        <tissue evidence="11">Whole body</tissue>
    </source>
</reference>
<dbReference type="FunFam" id="3.30.420.10:FF:000014">
    <property type="entry name" value="Piwi-like RNA-mediated gene silencing 1"/>
    <property type="match status" value="1"/>
</dbReference>
<dbReference type="SMART" id="SM00949">
    <property type="entry name" value="PAZ"/>
    <property type="match status" value="1"/>
</dbReference>
<feature type="compositionally biased region" description="Polar residues" evidence="8">
    <location>
        <begin position="88"/>
        <end position="98"/>
    </location>
</feature>
<dbReference type="Proteomes" id="UP000801492">
    <property type="component" value="Unassembled WGS sequence"/>
</dbReference>
<proteinExistence type="inferred from homology"/>
<dbReference type="Pfam" id="PF23278">
    <property type="entry name" value="Piwi_N"/>
    <property type="match status" value="1"/>
</dbReference>
<dbReference type="SMART" id="SM00950">
    <property type="entry name" value="Piwi"/>
    <property type="match status" value="1"/>
</dbReference>
<evidence type="ECO:0000259" key="9">
    <source>
        <dbReference type="PROSITE" id="PS50821"/>
    </source>
</evidence>
<comment type="caution">
    <text evidence="11">The sequence shown here is derived from an EMBL/GenBank/DDBJ whole genome shotgun (WGS) entry which is preliminary data.</text>
</comment>
<dbReference type="InterPro" id="IPR036397">
    <property type="entry name" value="RNaseH_sf"/>
</dbReference>
<evidence type="ECO:0000313" key="11">
    <source>
        <dbReference type="EMBL" id="KAF2879557.1"/>
    </source>
</evidence>
<dbReference type="AlphaFoldDB" id="A0A8K0C682"/>
<evidence type="ECO:0000256" key="3">
    <source>
        <dbReference type="ARBA" id="ARBA00022490"/>
    </source>
</evidence>
<dbReference type="CDD" id="cd04658">
    <property type="entry name" value="Piwi_piwi-like_Euk"/>
    <property type="match status" value="1"/>
</dbReference>
<organism evidence="11 12">
    <name type="scientific">Ignelater luminosus</name>
    <name type="common">Cucubano</name>
    <name type="synonym">Pyrophorus luminosus</name>
    <dbReference type="NCBI Taxonomy" id="2038154"/>
    <lineage>
        <taxon>Eukaryota</taxon>
        <taxon>Metazoa</taxon>
        <taxon>Ecdysozoa</taxon>
        <taxon>Arthropoda</taxon>
        <taxon>Hexapoda</taxon>
        <taxon>Insecta</taxon>
        <taxon>Pterygota</taxon>
        <taxon>Neoptera</taxon>
        <taxon>Endopterygota</taxon>
        <taxon>Coleoptera</taxon>
        <taxon>Polyphaga</taxon>
        <taxon>Elateriformia</taxon>
        <taxon>Elateroidea</taxon>
        <taxon>Elateridae</taxon>
        <taxon>Agrypninae</taxon>
        <taxon>Pyrophorini</taxon>
        <taxon>Ignelater</taxon>
    </lineage>
</organism>
<evidence type="ECO:0000259" key="10">
    <source>
        <dbReference type="PROSITE" id="PS50822"/>
    </source>
</evidence>
<dbReference type="PANTHER" id="PTHR22891">
    <property type="entry name" value="EUKARYOTIC TRANSLATION INITIATION FACTOR 2C"/>
    <property type="match status" value="1"/>
</dbReference>
<feature type="domain" description="PAZ" evidence="9">
    <location>
        <begin position="320"/>
        <end position="431"/>
    </location>
</feature>
<feature type="domain" description="Piwi" evidence="10">
    <location>
        <begin position="597"/>
        <end position="885"/>
    </location>
</feature>
<dbReference type="Gene3D" id="3.30.420.10">
    <property type="entry name" value="Ribonuclease H-like superfamily/Ribonuclease H"/>
    <property type="match status" value="1"/>
</dbReference>
<dbReference type="CDD" id="cd02845">
    <property type="entry name" value="PAZ_piwi_like"/>
    <property type="match status" value="1"/>
</dbReference>
<evidence type="ECO:0000313" key="12">
    <source>
        <dbReference type="Proteomes" id="UP000801492"/>
    </source>
</evidence>
<feature type="compositionally biased region" description="Low complexity" evidence="8">
    <location>
        <begin position="24"/>
        <end position="34"/>
    </location>
</feature>
<evidence type="ECO:0000256" key="8">
    <source>
        <dbReference type="SAM" id="MobiDB-lite"/>
    </source>
</evidence>
<evidence type="ECO:0000256" key="6">
    <source>
        <dbReference type="ARBA" id="ARBA00023158"/>
    </source>
</evidence>
<dbReference type="OrthoDB" id="445936at2759"/>
<keyword evidence="5" id="KW-0694">RNA-binding</keyword>
<dbReference type="Gene3D" id="3.40.50.2300">
    <property type="match status" value="1"/>
</dbReference>
<dbReference type="InterPro" id="IPR012337">
    <property type="entry name" value="RNaseH-like_sf"/>
</dbReference>
<keyword evidence="2" id="KW-0217">Developmental protein</keyword>
<gene>
    <name evidence="11" type="ORF">ILUMI_26606</name>
</gene>
<dbReference type="Gene3D" id="2.170.260.10">
    <property type="entry name" value="paz domain"/>
    <property type="match status" value="1"/>
</dbReference>
<dbReference type="SUPFAM" id="SSF53098">
    <property type="entry name" value="Ribonuclease H-like"/>
    <property type="match status" value="1"/>
</dbReference>
<evidence type="ECO:0000256" key="2">
    <source>
        <dbReference type="ARBA" id="ARBA00022473"/>
    </source>
</evidence>
<dbReference type="EMBL" id="VTPC01091140">
    <property type="protein sequence ID" value="KAF2879557.1"/>
    <property type="molecule type" value="Genomic_DNA"/>
</dbReference>
<dbReference type="GO" id="GO:0005737">
    <property type="term" value="C:cytoplasm"/>
    <property type="evidence" value="ECO:0007669"/>
    <property type="project" value="UniProtKB-SubCell"/>
</dbReference>
<evidence type="ECO:0000256" key="7">
    <source>
        <dbReference type="ARBA" id="ARBA00038291"/>
    </source>
</evidence>
<keyword evidence="6" id="KW-0943">RNA-mediated gene silencing</keyword>
<feature type="compositionally biased region" description="Polar residues" evidence="8">
    <location>
        <begin position="61"/>
        <end position="70"/>
    </location>
</feature>
<dbReference type="Pfam" id="PF02170">
    <property type="entry name" value="PAZ"/>
    <property type="match status" value="1"/>
</dbReference>
<evidence type="ECO:0008006" key="13">
    <source>
        <dbReference type="Google" id="ProtNLM"/>
    </source>
</evidence>
<dbReference type="PROSITE" id="PS50822">
    <property type="entry name" value="PIWI"/>
    <property type="match status" value="1"/>
</dbReference>
<dbReference type="Pfam" id="PF02171">
    <property type="entry name" value="Piwi"/>
    <property type="match status" value="1"/>
</dbReference>
<dbReference type="GO" id="GO:0030154">
    <property type="term" value="P:cell differentiation"/>
    <property type="evidence" value="ECO:0007669"/>
    <property type="project" value="UniProtKB-KW"/>
</dbReference>
<dbReference type="GO" id="GO:0140965">
    <property type="term" value="P:secondary piRNA processing"/>
    <property type="evidence" value="ECO:0007669"/>
    <property type="project" value="UniProtKB-ARBA"/>
</dbReference>
<dbReference type="FunFam" id="2.170.260.10:FF:000003">
    <property type="entry name" value="Piwi-like RNA-mediated gene silencing 2"/>
    <property type="match status" value="1"/>
</dbReference>
<protein>
    <recommendedName>
        <fullName evidence="13">Piwi</fullName>
    </recommendedName>
</protein>
<keyword evidence="3" id="KW-0963">Cytoplasm</keyword>